<keyword evidence="2" id="KW-1185">Reference proteome</keyword>
<dbReference type="EMBL" id="JAEOAH010000029">
    <property type="protein sequence ID" value="MBK3496366.1"/>
    <property type="molecule type" value="Genomic_DNA"/>
</dbReference>
<name>A0ABS1HAB4_9BACL</name>
<evidence type="ECO:0000313" key="2">
    <source>
        <dbReference type="Proteomes" id="UP000618943"/>
    </source>
</evidence>
<proteinExistence type="predicted"/>
<comment type="caution">
    <text evidence="1">The sequence shown here is derived from an EMBL/GenBank/DDBJ whole genome shotgun (WGS) entry which is preliminary data.</text>
</comment>
<reference evidence="1 2" key="1">
    <citation type="submission" date="2020-12" db="EMBL/GenBank/DDBJ databases">
        <title>YIM B01967 draft genome.</title>
        <authorList>
            <person name="Yan X."/>
        </authorList>
    </citation>
    <scope>NUCLEOTIDE SEQUENCE [LARGE SCALE GENOMIC DNA]</scope>
    <source>
        <strain evidence="1 2">YIM B01967</strain>
    </source>
</reference>
<dbReference type="RefSeq" id="WP_200749839.1">
    <property type="nucleotide sequence ID" value="NZ_JAEOAH010000029.1"/>
</dbReference>
<organism evidence="1 2">
    <name type="scientific">Viridibacillus soli</name>
    <dbReference type="NCBI Taxonomy" id="2798301"/>
    <lineage>
        <taxon>Bacteria</taxon>
        <taxon>Bacillati</taxon>
        <taxon>Bacillota</taxon>
        <taxon>Bacilli</taxon>
        <taxon>Bacillales</taxon>
        <taxon>Caryophanaceae</taxon>
        <taxon>Viridibacillus</taxon>
    </lineage>
</organism>
<protein>
    <submittedName>
        <fullName evidence="1">Uncharacterized protein</fullName>
    </submittedName>
</protein>
<dbReference type="Proteomes" id="UP000618943">
    <property type="component" value="Unassembled WGS sequence"/>
</dbReference>
<sequence>MRFPKINSDALKLLGVENKSTPISMPSFSGISAMPTKSAPAMSEEKYKEAIIAQAKKDFENGKCGGHKNPSYMTLKNNFVSVVSPDRKGSIVQALRQLPFMQRGNVSYLEVMDARGNINSTYSPHYGWHAIGTRAEHLRESEFLMRFILNRGAHLMQRAKIMKVIPVHLAVSLMCQFSFKRNADTKNCGSGLFIYFAQTFL</sequence>
<evidence type="ECO:0000313" key="1">
    <source>
        <dbReference type="EMBL" id="MBK3496366.1"/>
    </source>
</evidence>
<accession>A0ABS1HAB4</accession>
<gene>
    <name evidence="1" type="ORF">JFL43_16165</name>
</gene>